<sequence>MKSVTFSQLLAIISLGVLGCTFQANAKEYYKWVDARGVTTYSATPPPTQKQEPQLDPAKRNPNTATTQTATHPTTPPPVVNKEAKTTVAVTSANAVKTTTASTTNSAKPAAGAATSSPSTAAAVEALIPVKNCNGVRCWDSKGRHYNLVAGNTYLSATGSKCQKNGNNMQCSK</sequence>
<evidence type="ECO:0000313" key="4">
    <source>
        <dbReference type="EMBL" id="MDN0013008.1"/>
    </source>
</evidence>
<dbReference type="EMBL" id="JAUDZE010000001">
    <property type="protein sequence ID" value="MDN0013008.1"/>
    <property type="molecule type" value="Genomic_DNA"/>
</dbReference>
<feature type="chain" id="PRO_5046548777" evidence="2">
    <location>
        <begin position="27"/>
        <end position="173"/>
    </location>
</feature>
<evidence type="ECO:0000256" key="2">
    <source>
        <dbReference type="SAM" id="SignalP"/>
    </source>
</evidence>
<evidence type="ECO:0000313" key="5">
    <source>
        <dbReference type="Proteomes" id="UP001168524"/>
    </source>
</evidence>
<evidence type="ECO:0000259" key="3">
    <source>
        <dbReference type="Pfam" id="PF13511"/>
    </source>
</evidence>
<keyword evidence="5" id="KW-1185">Reference proteome</keyword>
<accession>A0ABT7WK37</accession>
<reference evidence="4" key="1">
    <citation type="submission" date="2023-06" db="EMBL/GenBank/DDBJ databases">
        <title>Two novel species of Acinetobacter isolated from motorbike repairing workshop in Vietnam.</title>
        <authorList>
            <person name="Le N.T.T."/>
        </authorList>
    </citation>
    <scope>NUCLEOTIDE SEQUENCE</scope>
    <source>
        <strain evidence="4">VNH17</strain>
    </source>
</reference>
<protein>
    <submittedName>
        <fullName evidence="4">DUF4124 domain-containing protein</fullName>
    </submittedName>
</protein>
<feature type="domain" description="DUF4124" evidence="3">
    <location>
        <begin position="21"/>
        <end position="68"/>
    </location>
</feature>
<dbReference type="Pfam" id="PF13511">
    <property type="entry name" value="DUF4124"/>
    <property type="match status" value="1"/>
</dbReference>
<name>A0ABT7WK37_9GAMM</name>
<evidence type="ECO:0000256" key="1">
    <source>
        <dbReference type="SAM" id="MobiDB-lite"/>
    </source>
</evidence>
<feature type="region of interest" description="Disordered" evidence="1">
    <location>
        <begin position="42"/>
        <end position="80"/>
    </location>
</feature>
<dbReference type="PROSITE" id="PS51257">
    <property type="entry name" value="PROKAR_LIPOPROTEIN"/>
    <property type="match status" value="1"/>
</dbReference>
<gene>
    <name evidence="4" type="ORF">QTA56_02000</name>
</gene>
<organism evidence="4 5">
    <name type="scientific">Acinetobacter thutiue</name>
    <dbReference type="NCBI Taxonomy" id="2998078"/>
    <lineage>
        <taxon>Bacteria</taxon>
        <taxon>Pseudomonadati</taxon>
        <taxon>Pseudomonadota</taxon>
        <taxon>Gammaproteobacteria</taxon>
        <taxon>Moraxellales</taxon>
        <taxon>Moraxellaceae</taxon>
        <taxon>Acinetobacter</taxon>
    </lineage>
</organism>
<feature type="compositionally biased region" description="Low complexity" evidence="1">
    <location>
        <begin position="61"/>
        <end position="73"/>
    </location>
</feature>
<dbReference type="RefSeq" id="WP_267979278.1">
    <property type="nucleotide sequence ID" value="NZ_JAPQKF010000001.1"/>
</dbReference>
<dbReference type="Proteomes" id="UP001168524">
    <property type="component" value="Unassembled WGS sequence"/>
</dbReference>
<comment type="caution">
    <text evidence="4">The sequence shown here is derived from an EMBL/GenBank/DDBJ whole genome shotgun (WGS) entry which is preliminary data.</text>
</comment>
<feature type="signal peptide" evidence="2">
    <location>
        <begin position="1"/>
        <end position="26"/>
    </location>
</feature>
<keyword evidence="2" id="KW-0732">Signal</keyword>
<proteinExistence type="predicted"/>
<dbReference type="InterPro" id="IPR025392">
    <property type="entry name" value="DUF4124"/>
</dbReference>